<dbReference type="InterPro" id="IPR017932">
    <property type="entry name" value="GATase_2_dom"/>
</dbReference>
<keyword evidence="19" id="KW-1185">Reference proteome</keyword>
<evidence type="ECO:0000256" key="4">
    <source>
        <dbReference type="ARBA" id="ARBA00022605"/>
    </source>
</evidence>
<dbReference type="Gene3D" id="3.20.20.70">
    <property type="entry name" value="Aldolase class I"/>
    <property type="match status" value="1"/>
</dbReference>
<dbReference type="GO" id="GO:0016040">
    <property type="term" value="F:glutamate synthase (NADH) activity"/>
    <property type="evidence" value="ECO:0007669"/>
    <property type="project" value="TreeGrafter"/>
</dbReference>
<feature type="domain" description="Glutamine amidotransferase type-2" evidence="16">
    <location>
        <begin position="52"/>
        <end position="267"/>
    </location>
</feature>
<comment type="pathway">
    <text evidence="14">Amino-acid biosynthesis; L-glutamate biosynthesis via GLT pathway; L-glutamate from 2-oxoglutarate and L-glutamine (ferredoxin route): step 1/1.</text>
</comment>
<evidence type="ECO:0000256" key="7">
    <source>
        <dbReference type="ARBA" id="ARBA00022723"/>
    </source>
</evidence>
<keyword evidence="13" id="KW-0003">3Fe-4S</keyword>
<accession>A0A6S7HDJ4</accession>
<evidence type="ECO:0000256" key="2">
    <source>
        <dbReference type="ARBA" id="ARBA00001927"/>
    </source>
</evidence>
<dbReference type="InterPro" id="IPR006982">
    <property type="entry name" value="Glu_synth_centr_N"/>
</dbReference>
<dbReference type="EMBL" id="CACRXK020004324">
    <property type="protein sequence ID" value="CAB4002329.1"/>
    <property type="molecule type" value="Genomic_DNA"/>
</dbReference>
<comment type="caution">
    <text evidence="18">The sequence shown here is derived from an EMBL/GenBank/DDBJ whole genome shotgun (WGS) entry which is preliminary data.</text>
</comment>
<dbReference type="Pfam" id="PF04898">
    <property type="entry name" value="Glu_syn_central"/>
    <property type="match status" value="1"/>
</dbReference>
<feature type="non-terminal residue" evidence="18">
    <location>
        <position position="1"/>
    </location>
</feature>
<reference evidence="18" key="1">
    <citation type="submission" date="2020-04" db="EMBL/GenBank/DDBJ databases">
        <authorList>
            <person name="Alioto T."/>
            <person name="Alioto T."/>
            <person name="Gomez Garrido J."/>
        </authorList>
    </citation>
    <scope>NUCLEOTIDE SEQUENCE</scope>
    <source>
        <strain evidence="18">A484AB</strain>
    </source>
</reference>
<keyword evidence="10" id="KW-0408">Iron</keyword>
<dbReference type="AlphaFoldDB" id="A0A6S7HDJ4"/>
<evidence type="ECO:0000259" key="17">
    <source>
        <dbReference type="Pfam" id="PF04898"/>
    </source>
</evidence>
<evidence type="ECO:0000256" key="11">
    <source>
        <dbReference type="ARBA" id="ARBA00023014"/>
    </source>
</evidence>
<evidence type="ECO:0000256" key="1">
    <source>
        <dbReference type="ARBA" id="ARBA00001917"/>
    </source>
</evidence>
<evidence type="ECO:0000256" key="6">
    <source>
        <dbReference type="ARBA" id="ARBA00022643"/>
    </source>
</evidence>
<dbReference type="PANTHER" id="PTHR11938:SF133">
    <property type="entry name" value="GLUTAMATE SYNTHASE (NADH)"/>
    <property type="match status" value="1"/>
</dbReference>
<gene>
    <name evidence="18" type="ORF">PACLA_8A039882</name>
</gene>
<name>A0A6S7HDJ4_PARCT</name>
<evidence type="ECO:0000256" key="15">
    <source>
        <dbReference type="ARBA" id="ARBA00039085"/>
    </source>
</evidence>
<dbReference type="GO" id="GO:0051538">
    <property type="term" value="F:3 iron, 4 sulfur cluster binding"/>
    <property type="evidence" value="ECO:0007669"/>
    <property type="project" value="UniProtKB-KW"/>
</dbReference>
<comment type="cofactor">
    <cofactor evidence="2">
        <name>[3Fe-4S] cluster</name>
        <dbReference type="ChEBI" id="CHEBI:21137"/>
    </cofactor>
</comment>
<dbReference type="Gene3D" id="3.60.20.10">
    <property type="entry name" value="Glutamine Phosphoribosylpyrophosphate, subunit 1, domain 1"/>
    <property type="match status" value="1"/>
</dbReference>
<dbReference type="InterPro" id="IPR013785">
    <property type="entry name" value="Aldolase_TIM"/>
</dbReference>
<keyword evidence="9" id="KW-0560">Oxidoreductase</keyword>
<evidence type="ECO:0000256" key="9">
    <source>
        <dbReference type="ARBA" id="ARBA00023002"/>
    </source>
</evidence>
<dbReference type="Proteomes" id="UP001152795">
    <property type="component" value="Unassembled WGS sequence"/>
</dbReference>
<evidence type="ECO:0000256" key="5">
    <source>
        <dbReference type="ARBA" id="ARBA00022630"/>
    </source>
</evidence>
<dbReference type="OrthoDB" id="5957032at2759"/>
<evidence type="ECO:0000256" key="8">
    <source>
        <dbReference type="ARBA" id="ARBA00022962"/>
    </source>
</evidence>
<sequence>RFSKDYTITLWFPCLDGLIQTRGNVARVKKSERNHEPKQHGSLPCLDGLIQTRLSTNQNTPLLVLNCSPEEFHFLAHNGEINTLKGNINNMQAREGMMSCEYYKENLQKLFPVIEPGMSDSGCVDNAVEFLVMAGKRSLPEAIMTMVPEAWQNDETMPTEKRDYYKWSSCAMEPWDGPALFTFSDGRYVGAVLDRNGLRPSRYYITTDGRMIMASEVGVSSVPEEKVLSKGRLMPGRLLLVDTQRGEVIKDGELKHNISTLRPVTEWLDKGLISLIDIHNAYNEVKGLPQGTVSVTKNNSLEISIHHDRRLPTFGYSVEDISMLVLPMIRNRKEAIGSMGNDTPLACLTMHPQLLFDYFKQLFAQVTNPPIDPFRETIVISLACPIGPESNLLDPGPKQSERLYLDHPIISCGDLEAIKECNLSNWKDSIYFASLDLVSKIK</sequence>
<keyword evidence="6" id="KW-0288">FMN</keyword>
<dbReference type="SUPFAM" id="SSF56235">
    <property type="entry name" value="N-terminal nucleophile aminohydrolases (Ntn hydrolases)"/>
    <property type="match status" value="1"/>
</dbReference>
<evidence type="ECO:0000256" key="3">
    <source>
        <dbReference type="ARBA" id="ARBA00009716"/>
    </source>
</evidence>
<comment type="similarity">
    <text evidence="3">Belongs to the glutamate synthase family.</text>
</comment>
<dbReference type="GO" id="GO:0016041">
    <property type="term" value="F:glutamate synthase (ferredoxin) activity"/>
    <property type="evidence" value="ECO:0007669"/>
    <property type="project" value="UniProtKB-EC"/>
</dbReference>
<dbReference type="InterPro" id="IPR029055">
    <property type="entry name" value="Ntn_hydrolases_N"/>
</dbReference>
<dbReference type="GO" id="GO:0006537">
    <property type="term" value="P:glutamate biosynthetic process"/>
    <property type="evidence" value="ECO:0007669"/>
    <property type="project" value="UniProtKB-KW"/>
</dbReference>
<keyword evidence="5" id="KW-0285">Flavoprotein</keyword>
<evidence type="ECO:0000313" key="19">
    <source>
        <dbReference type="Proteomes" id="UP001152795"/>
    </source>
</evidence>
<dbReference type="Pfam" id="PF00310">
    <property type="entry name" value="GATase_2"/>
    <property type="match status" value="1"/>
</dbReference>
<dbReference type="GO" id="GO:0046872">
    <property type="term" value="F:metal ion binding"/>
    <property type="evidence" value="ECO:0007669"/>
    <property type="project" value="UniProtKB-KW"/>
</dbReference>
<comment type="cofactor">
    <cofactor evidence="1">
        <name>FMN</name>
        <dbReference type="ChEBI" id="CHEBI:58210"/>
    </cofactor>
</comment>
<evidence type="ECO:0000313" key="18">
    <source>
        <dbReference type="EMBL" id="CAB4002329.1"/>
    </source>
</evidence>
<evidence type="ECO:0000259" key="16">
    <source>
        <dbReference type="Pfam" id="PF00310"/>
    </source>
</evidence>
<keyword evidence="11" id="KW-0411">Iron-sulfur</keyword>
<dbReference type="GO" id="GO:0019676">
    <property type="term" value="P:ammonia assimilation cycle"/>
    <property type="evidence" value="ECO:0007669"/>
    <property type="project" value="TreeGrafter"/>
</dbReference>
<keyword evidence="8" id="KW-0315">Glutamine amidotransferase</keyword>
<evidence type="ECO:0000256" key="10">
    <source>
        <dbReference type="ARBA" id="ARBA00023004"/>
    </source>
</evidence>
<feature type="domain" description="Glutamate synthase central-N" evidence="17">
    <location>
        <begin position="310"/>
        <end position="426"/>
    </location>
</feature>
<dbReference type="InterPro" id="IPR050711">
    <property type="entry name" value="ET-N_metabolism_enzyme"/>
</dbReference>
<keyword evidence="4" id="KW-0028">Amino-acid biosynthesis</keyword>
<protein>
    <recommendedName>
        <fullName evidence="15">glutamate synthase (ferredoxin)</fullName>
        <ecNumber evidence="15">1.4.7.1</ecNumber>
    </recommendedName>
</protein>
<evidence type="ECO:0000256" key="12">
    <source>
        <dbReference type="ARBA" id="ARBA00023164"/>
    </source>
</evidence>
<evidence type="ECO:0000256" key="14">
    <source>
        <dbReference type="ARBA" id="ARBA00037928"/>
    </source>
</evidence>
<dbReference type="EC" id="1.4.7.1" evidence="15"/>
<dbReference type="SUPFAM" id="SSF51395">
    <property type="entry name" value="FMN-linked oxidoreductases"/>
    <property type="match status" value="1"/>
</dbReference>
<dbReference type="PANTHER" id="PTHR11938">
    <property type="entry name" value="FAD NADPH DEHYDROGENASE/OXIDOREDUCTASE"/>
    <property type="match status" value="1"/>
</dbReference>
<proteinExistence type="inferred from homology"/>
<evidence type="ECO:0000256" key="13">
    <source>
        <dbReference type="ARBA" id="ARBA00023291"/>
    </source>
</evidence>
<keyword evidence="12" id="KW-0314">Glutamate biosynthesis</keyword>
<keyword evidence="7" id="KW-0479">Metal-binding</keyword>
<organism evidence="18 19">
    <name type="scientific">Paramuricea clavata</name>
    <name type="common">Red gorgonian</name>
    <name type="synonym">Violescent sea-whip</name>
    <dbReference type="NCBI Taxonomy" id="317549"/>
    <lineage>
        <taxon>Eukaryota</taxon>
        <taxon>Metazoa</taxon>
        <taxon>Cnidaria</taxon>
        <taxon>Anthozoa</taxon>
        <taxon>Octocorallia</taxon>
        <taxon>Malacalcyonacea</taxon>
        <taxon>Plexauridae</taxon>
        <taxon>Paramuricea</taxon>
    </lineage>
</organism>